<dbReference type="InterPro" id="IPR056918">
    <property type="entry name" value="8xMP"/>
</dbReference>
<name>A0A0A2LKK4_9FLAO</name>
<comment type="caution">
    <text evidence="2">The sequence shown here is derived from an EMBL/GenBank/DDBJ whole genome shotgun (WGS) entry which is preliminary data.</text>
</comment>
<dbReference type="Proteomes" id="UP000030129">
    <property type="component" value="Unassembled WGS sequence"/>
</dbReference>
<organism evidence="2 3">
    <name type="scientific">Flavobacterium beibuense F44-8</name>
    <dbReference type="NCBI Taxonomy" id="1406840"/>
    <lineage>
        <taxon>Bacteria</taxon>
        <taxon>Pseudomonadati</taxon>
        <taxon>Bacteroidota</taxon>
        <taxon>Flavobacteriia</taxon>
        <taxon>Flavobacteriales</taxon>
        <taxon>Flavobacteriaceae</taxon>
        <taxon>Flavobacterium</taxon>
    </lineage>
</organism>
<dbReference type="Pfam" id="PF24838">
    <property type="entry name" value="8xMP"/>
    <property type="match status" value="1"/>
</dbReference>
<dbReference type="eggNOG" id="ENOG50340M7">
    <property type="taxonomic scope" value="Bacteria"/>
</dbReference>
<keyword evidence="1" id="KW-1133">Transmembrane helix</keyword>
<dbReference type="AlphaFoldDB" id="A0A0A2LKK4"/>
<feature type="transmembrane region" description="Helical" evidence="1">
    <location>
        <begin position="46"/>
        <end position="66"/>
    </location>
</feature>
<accession>A0A0A2LKK4</accession>
<protein>
    <submittedName>
        <fullName evidence="2">Uncharacterized protein</fullName>
    </submittedName>
</protein>
<feature type="transmembrane region" description="Helical" evidence="1">
    <location>
        <begin position="78"/>
        <end position="96"/>
    </location>
</feature>
<dbReference type="EMBL" id="JRLV01000015">
    <property type="protein sequence ID" value="KGO79688.1"/>
    <property type="molecule type" value="Genomic_DNA"/>
</dbReference>
<evidence type="ECO:0000313" key="3">
    <source>
        <dbReference type="Proteomes" id="UP000030129"/>
    </source>
</evidence>
<sequence length="236" mass="27666">MIMEDNIETGNKENQSVKCEELIGLKERYEILIRARNFHYENFNKWMAYFYVIIASIILGFSYIISKNEKYSTDYEDELILLGIAGFTVSLFWYWANKGYYYWNINFITLVNHYEKNLLKFKEHERIYFVFANKSVQNNYFSPLSGANISTSKISIFLSYLFTLAFGSYTMTRLLKKCVCNMGVLIGISIPLTIVIILMFSIISKLCFSSHHRHFPDLDIDSSRDSDYDANNKLTT</sequence>
<gene>
    <name evidence="2" type="ORF">Q763_12620</name>
</gene>
<keyword evidence="1" id="KW-0472">Membrane</keyword>
<keyword evidence="1" id="KW-0812">Transmembrane</keyword>
<dbReference type="STRING" id="1406840.Q763_12620"/>
<feature type="transmembrane region" description="Helical" evidence="1">
    <location>
        <begin position="154"/>
        <end position="172"/>
    </location>
</feature>
<proteinExistence type="predicted"/>
<evidence type="ECO:0000313" key="2">
    <source>
        <dbReference type="EMBL" id="KGO79688.1"/>
    </source>
</evidence>
<feature type="transmembrane region" description="Helical" evidence="1">
    <location>
        <begin position="184"/>
        <end position="203"/>
    </location>
</feature>
<keyword evidence="3" id="KW-1185">Reference proteome</keyword>
<evidence type="ECO:0000256" key="1">
    <source>
        <dbReference type="SAM" id="Phobius"/>
    </source>
</evidence>
<reference evidence="2 3" key="1">
    <citation type="submission" date="2013-09" db="EMBL/GenBank/DDBJ databases">
        <authorList>
            <person name="Zeng Z."/>
            <person name="Chen C."/>
        </authorList>
    </citation>
    <scope>NUCLEOTIDE SEQUENCE [LARGE SCALE GENOMIC DNA]</scope>
    <source>
        <strain evidence="2 3">F44-8</strain>
    </source>
</reference>